<dbReference type="PROSITE" id="PS51257">
    <property type="entry name" value="PROKAR_LIPOPROTEIN"/>
    <property type="match status" value="1"/>
</dbReference>
<organism evidence="1 2">
    <name type="scientific">Oceanomicrobium pacificus</name>
    <dbReference type="NCBI Taxonomy" id="2692916"/>
    <lineage>
        <taxon>Bacteria</taxon>
        <taxon>Pseudomonadati</taxon>
        <taxon>Pseudomonadota</taxon>
        <taxon>Alphaproteobacteria</taxon>
        <taxon>Rhodobacterales</taxon>
        <taxon>Paracoccaceae</taxon>
        <taxon>Oceanomicrobium</taxon>
    </lineage>
</organism>
<accession>A0A6B0TPS9</accession>
<protein>
    <recommendedName>
        <fullName evidence="3">Group 4 capsule polysaccharide lipoprotein gfcB, YjbF</fullName>
    </recommendedName>
</protein>
<gene>
    <name evidence="1" type="ORF">GSH16_04370</name>
</gene>
<dbReference type="InterPro" id="IPR021308">
    <property type="entry name" value="GfcB"/>
</dbReference>
<evidence type="ECO:0000313" key="1">
    <source>
        <dbReference type="EMBL" id="MXU64669.1"/>
    </source>
</evidence>
<dbReference type="InterPro" id="IPR023373">
    <property type="entry name" value="YmcC_sf"/>
</dbReference>
<keyword evidence="2" id="KW-1185">Reference proteome</keyword>
<dbReference type="Gene3D" id="2.40.360.10">
    <property type="entry name" value="YmcC-like"/>
    <property type="match status" value="1"/>
</dbReference>
<evidence type="ECO:0000313" key="2">
    <source>
        <dbReference type="Proteomes" id="UP000436016"/>
    </source>
</evidence>
<proteinExistence type="predicted"/>
<reference evidence="1 2" key="1">
    <citation type="submission" date="2019-12" db="EMBL/GenBank/DDBJ databases">
        <title>Strain KN286 was isolated from seawater, which was collected from Caroline Seamount in the tropical western Pacific.</title>
        <authorList>
            <person name="Wang Q."/>
        </authorList>
    </citation>
    <scope>NUCLEOTIDE SEQUENCE [LARGE SCALE GENOMIC DNA]</scope>
    <source>
        <strain evidence="1 2">KN286</strain>
    </source>
</reference>
<dbReference type="SUPFAM" id="SSF159270">
    <property type="entry name" value="YmcC-like"/>
    <property type="match status" value="1"/>
</dbReference>
<dbReference type="AlphaFoldDB" id="A0A6B0TPS9"/>
<sequence length="237" mass="25607">MRYLATAISLLALAACSSGGRVDPVYSAVGGALLEATGIRGEGGGEGGGGGQPRGQRLTRASIEASGLAMIRIRVGEEEGFNIMLASAKNGPYLTHVSKFQQSVTLNGGWVTGTRGIGHDLMSATSSKNDPVKGQMPPGQWEAQKIEREYEFPGVGPAGRRVRVDCSFEAMDQGEITIVERSYSTVRFIETCEGEEITFQNTYFVDGRGSVWRSRQWIGWRLPPLDVDILEPYTGSR</sequence>
<dbReference type="Proteomes" id="UP000436016">
    <property type="component" value="Unassembled WGS sequence"/>
</dbReference>
<dbReference type="EMBL" id="WUWG01000001">
    <property type="protein sequence ID" value="MXU64669.1"/>
    <property type="molecule type" value="Genomic_DNA"/>
</dbReference>
<comment type="caution">
    <text evidence="1">The sequence shown here is derived from an EMBL/GenBank/DDBJ whole genome shotgun (WGS) entry which is preliminary data.</text>
</comment>
<evidence type="ECO:0008006" key="3">
    <source>
        <dbReference type="Google" id="ProtNLM"/>
    </source>
</evidence>
<dbReference type="RefSeq" id="WP_160852275.1">
    <property type="nucleotide sequence ID" value="NZ_WUWG01000001.1"/>
</dbReference>
<name>A0A6B0TPS9_9RHOB</name>
<dbReference type="Pfam" id="PF11102">
    <property type="entry name" value="YjbF"/>
    <property type="match status" value="1"/>
</dbReference>